<feature type="compositionally biased region" description="Polar residues" evidence="1">
    <location>
        <begin position="603"/>
        <end position="612"/>
    </location>
</feature>
<dbReference type="EMBL" id="JAACJL010000046">
    <property type="protein sequence ID" value="KAF4613215.1"/>
    <property type="molecule type" value="Genomic_DNA"/>
</dbReference>
<organism evidence="2 3">
    <name type="scientific">Agrocybe pediades</name>
    <dbReference type="NCBI Taxonomy" id="84607"/>
    <lineage>
        <taxon>Eukaryota</taxon>
        <taxon>Fungi</taxon>
        <taxon>Dikarya</taxon>
        <taxon>Basidiomycota</taxon>
        <taxon>Agaricomycotina</taxon>
        <taxon>Agaricomycetes</taxon>
        <taxon>Agaricomycetidae</taxon>
        <taxon>Agaricales</taxon>
        <taxon>Agaricineae</taxon>
        <taxon>Strophariaceae</taxon>
        <taxon>Agrocybe</taxon>
    </lineage>
</organism>
<comment type="caution">
    <text evidence="2">The sequence shown here is derived from an EMBL/GenBank/DDBJ whole genome shotgun (WGS) entry which is preliminary data.</text>
</comment>
<dbReference type="AlphaFoldDB" id="A0A8H4VM73"/>
<dbReference type="Proteomes" id="UP000521872">
    <property type="component" value="Unassembled WGS sequence"/>
</dbReference>
<evidence type="ECO:0000313" key="2">
    <source>
        <dbReference type="EMBL" id="KAF4613215.1"/>
    </source>
</evidence>
<sequence length="612" mass="68485">MGVDSFLARKMFARKVATRSPTSSTSLPTLLASNIRRPSYEQSLYFFIACRYIPEPVSRAAKQWKDYKELLALVECAIRAGVRPEEKRNMLANFGDARQALVDYVLRYDVVFSEDIYDEPPCLAKEDKEVPCFLLLKRVEDAVSQKVKEMYIAQRTDITVELWDEEPITCKTGGSTDPWQRKFNNVTFPKIRIEENATLNILLHRLMEYTLAAPPHSTTSIHLSQFPHFYSQFPLQRFSWAIPCLKPWSKVKEYDQARSEYLHLIMDRSDQCVRMWDGVKSKYVFLPEECGSAWQVEKNVFVVRNRVHPFSLAMWDPRTPYVAPSAELEAQQAQFPTGYKSIFRDSSETLIASTRSISISETTAGDDEYFVIPISITEQTGTEQTGTKPNLPPLLLPVKVPAPAKGKEDLRLGSTVVARGACNDTGKEEKAVDVNTVYDGSSILETPSSVVDSLCGTCGSSVRSISLLPLDILDESGTPIESINVRVGEYLAALDNYSIAQAQVYPPVAGSNYPYQLPVGQPCCYTCLSPAYLMAPSNANYNSGNVWKNSLNNVGNTTINVKVYYPGVPMTDSPVAETDSAMDDEDYSKSPTHVYDQKHGTVISDTSRRNTV</sequence>
<feature type="region of interest" description="Disordered" evidence="1">
    <location>
        <begin position="575"/>
        <end position="612"/>
    </location>
</feature>
<evidence type="ECO:0000313" key="3">
    <source>
        <dbReference type="Proteomes" id="UP000521872"/>
    </source>
</evidence>
<evidence type="ECO:0000256" key="1">
    <source>
        <dbReference type="SAM" id="MobiDB-lite"/>
    </source>
</evidence>
<protein>
    <submittedName>
        <fullName evidence="2">Uncharacterized protein</fullName>
    </submittedName>
</protein>
<gene>
    <name evidence="2" type="ORF">D9613_010923</name>
</gene>
<accession>A0A8H4VM73</accession>
<reference evidence="2 3" key="1">
    <citation type="submission" date="2019-12" db="EMBL/GenBank/DDBJ databases">
        <authorList>
            <person name="Floudas D."/>
            <person name="Bentzer J."/>
            <person name="Ahren D."/>
            <person name="Johansson T."/>
            <person name="Persson P."/>
            <person name="Tunlid A."/>
        </authorList>
    </citation>
    <scope>NUCLEOTIDE SEQUENCE [LARGE SCALE GENOMIC DNA]</scope>
    <source>
        <strain evidence="2 3">CBS 102.39</strain>
    </source>
</reference>
<name>A0A8H4VM73_9AGAR</name>
<keyword evidence="3" id="KW-1185">Reference proteome</keyword>
<proteinExistence type="predicted"/>